<protein>
    <submittedName>
        <fullName evidence="5">ABC transporter ATP-binding protein</fullName>
    </submittedName>
</protein>
<feature type="domain" description="ABC transporter" evidence="4">
    <location>
        <begin position="1"/>
        <end position="230"/>
    </location>
</feature>
<evidence type="ECO:0000256" key="1">
    <source>
        <dbReference type="ARBA" id="ARBA00022448"/>
    </source>
</evidence>
<reference evidence="5" key="1">
    <citation type="submission" date="2021-02" db="EMBL/GenBank/DDBJ databases">
        <title>Abyssanaerobacter marinus gen.nov., sp., nov, anaerobic bacterium isolated from the Onnuri vent field of Indian Ocean and suggestion of Mogibacteriaceae fam. nov., and proposal of reclassification of ambiguous this family's genus member.</title>
        <authorList>
            <person name="Kim Y.J."/>
            <person name="Yang J.-A."/>
        </authorList>
    </citation>
    <scope>NUCLEOTIDE SEQUENCE</scope>
    <source>
        <strain evidence="5">DSM 2634</strain>
    </source>
</reference>
<dbReference type="Gene3D" id="3.40.50.300">
    <property type="entry name" value="P-loop containing nucleotide triphosphate hydrolases"/>
    <property type="match status" value="1"/>
</dbReference>
<keyword evidence="3 5" id="KW-0067">ATP-binding</keyword>
<dbReference type="InterPro" id="IPR027417">
    <property type="entry name" value="P-loop_NTPase"/>
</dbReference>
<evidence type="ECO:0000256" key="2">
    <source>
        <dbReference type="ARBA" id="ARBA00022741"/>
    </source>
</evidence>
<dbReference type="AlphaFoldDB" id="A0A939D861"/>
<evidence type="ECO:0000256" key="3">
    <source>
        <dbReference type="ARBA" id="ARBA00022840"/>
    </source>
</evidence>
<keyword evidence="1" id="KW-0813">Transport</keyword>
<dbReference type="GO" id="GO:0016887">
    <property type="term" value="F:ATP hydrolysis activity"/>
    <property type="evidence" value="ECO:0007669"/>
    <property type="project" value="InterPro"/>
</dbReference>
<dbReference type="GO" id="GO:0005524">
    <property type="term" value="F:ATP binding"/>
    <property type="evidence" value="ECO:0007669"/>
    <property type="project" value="UniProtKB-KW"/>
</dbReference>
<dbReference type="InterPro" id="IPR003593">
    <property type="entry name" value="AAA+_ATPase"/>
</dbReference>
<dbReference type="SMART" id="SM00382">
    <property type="entry name" value="AAA"/>
    <property type="match status" value="1"/>
</dbReference>
<dbReference type="PANTHER" id="PTHR42939:SF3">
    <property type="entry name" value="ABC TRANSPORTER ATP-BINDING COMPONENT"/>
    <property type="match status" value="1"/>
</dbReference>
<keyword evidence="6" id="KW-1185">Reference proteome</keyword>
<dbReference type="RefSeq" id="WP_206582024.1">
    <property type="nucleotide sequence ID" value="NZ_JAFJZZ010000002.1"/>
</dbReference>
<evidence type="ECO:0000313" key="5">
    <source>
        <dbReference type="EMBL" id="MBN7773194.1"/>
    </source>
</evidence>
<name>A0A939D861_CLOAM</name>
<dbReference type="Pfam" id="PF00005">
    <property type="entry name" value="ABC_tran"/>
    <property type="match status" value="1"/>
</dbReference>
<sequence>MEYSIIVNNITKRYNEFALEEVSLKLPKGSIMGLIGENGAGKTTLIKLILGLQKGESGEISLWGYDSNTLPNHVRENIGVVLDESCFPENLNAHQISKVMKSIYGNWDENNFKKYAEYFDLSPKKAVKQYSKGMKMKLSIAVALSHHAKLLILDEATSGLDPVVREELLDVFLDFIQDEENSILISSHITSDLEKACDYISVINDGKIILSDVKDDILDRYGMLKCSEEEFQAIPKDVVVGFKRSSFGMCALVDRNKLAGRNAGHRYVIDKVSLEDVLLYSVRG</sequence>
<dbReference type="PANTHER" id="PTHR42939">
    <property type="entry name" value="ABC TRANSPORTER ATP-BINDING PROTEIN ALBC-RELATED"/>
    <property type="match status" value="1"/>
</dbReference>
<dbReference type="EMBL" id="JAFJZZ010000002">
    <property type="protein sequence ID" value="MBN7773194.1"/>
    <property type="molecule type" value="Genomic_DNA"/>
</dbReference>
<comment type="caution">
    <text evidence="5">The sequence shown here is derived from an EMBL/GenBank/DDBJ whole genome shotgun (WGS) entry which is preliminary data.</text>
</comment>
<gene>
    <name evidence="5" type="ORF">JYB65_07455</name>
</gene>
<dbReference type="CDD" id="cd03230">
    <property type="entry name" value="ABC_DR_subfamily_A"/>
    <property type="match status" value="1"/>
</dbReference>
<evidence type="ECO:0000259" key="4">
    <source>
        <dbReference type="PROSITE" id="PS50893"/>
    </source>
</evidence>
<accession>A0A939D861</accession>
<evidence type="ECO:0000313" key="6">
    <source>
        <dbReference type="Proteomes" id="UP000664545"/>
    </source>
</evidence>
<dbReference type="InterPro" id="IPR017871">
    <property type="entry name" value="ABC_transporter-like_CS"/>
</dbReference>
<dbReference type="SUPFAM" id="SSF52540">
    <property type="entry name" value="P-loop containing nucleoside triphosphate hydrolases"/>
    <property type="match status" value="1"/>
</dbReference>
<dbReference type="Proteomes" id="UP000664545">
    <property type="component" value="Unassembled WGS sequence"/>
</dbReference>
<dbReference type="PROSITE" id="PS00211">
    <property type="entry name" value="ABC_TRANSPORTER_1"/>
    <property type="match status" value="1"/>
</dbReference>
<dbReference type="InterPro" id="IPR051782">
    <property type="entry name" value="ABC_Transporter_VariousFunc"/>
</dbReference>
<proteinExistence type="predicted"/>
<organism evidence="5 6">
    <name type="scientific">Clostridium aminobutyricum</name>
    <dbReference type="NCBI Taxonomy" id="33953"/>
    <lineage>
        <taxon>Bacteria</taxon>
        <taxon>Bacillati</taxon>
        <taxon>Bacillota</taxon>
        <taxon>Clostridia</taxon>
        <taxon>Eubacteriales</taxon>
        <taxon>Clostridiaceae</taxon>
        <taxon>Clostridium</taxon>
    </lineage>
</organism>
<keyword evidence="2" id="KW-0547">Nucleotide-binding</keyword>
<dbReference type="PROSITE" id="PS50893">
    <property type="entry name" value="ABC_TRANSPORTER_2"/>
    <property type="match status" value="1"/>
</dbReference>
<dbReference type="InterPro" id="IPR003439">
    <property type="entry name" value="ABC_transporter-like_ATP-bd"/>
</dbReference>